<keyword evidence="11" id="KW-0698">rRNA processing</keyword>
<dbReference type="EC" id="3.1.26.3" evidence="11"/>
<dbReference type="SMART" id="SM00358">
    <property type="entry name" value="DSRM"/>
    <property type="match status" value="1"/>
</dbReference>
<accession>F0P289</accession>
<dbReference type="InterPro" id="IPR036389">
    <property type="entry name" value="RNase_III_sf"/>
</dbReference>
<dbReference type="PROSITE" id="PS50142">
    <property type="entry name" value="RNASE_3_2"/>
    <property type="match status" value="1"/>
</dbReference>
<keyword evidence="5 11" id="KW-0479">Metal-binding</keyword>
<feature type="binding site" evidence="11">
    <location>
        <position position="135"/>
    </location>
    <ligand>
        <name>Mg(2+)</name>
        <dbReference type="ChEBI" id="CHEBI:18420"/>
    </ligand>
</feature>
<keyword evidence="6 11" id="KW-0255">Endonuclease</keyword>
<feature type="domain" description="DRBM" evidence="12">
    <location>
        <begin position="178"/>
        <end position="246"/>
    </location>
</feature>
<keyword evidence="4 11" id="KW-0540">Nuclease</keyword>
<evidence type="ECO:0000256" key="11">
    <source>
        <dbReference type="HAMAP-Rule" id="MF_00104"/>
    </source>
</evidence>
<evidence type="ECO:0000256" key="10">
    <source>
        <dbReference type="ARBA" id="ARBA00049596"/>
    </source>
</evidence>
<dbReference type="GO" id="GO:0006364">
    <property type="term" value="P:rRNA processing"/>
    <property type="evidence" value="ECO:0007669"/>
    <property type="project" value="UniProtKB-UniRule"/>
</dbReference>
<dbReference type="GO" id="GO:0005737">
    <property type="term" value="C:cytoplasm"/>
    <property type="evidence" value="ECO:0007669"/>
    <property type="project" value="UniProtKB-SubCell"/>
</dbReference>
<dbReference type="Gene3D" id="3.30.160.20">
    <property type="match status" value="1"/>
</dbReference>
<dbReference type="Proteomes" id="UP000008641">
    <property type="component" value="Chromosome"/>
</dbReference>
<dbReference type="GO" id="GO:0019843">
    <property type="term" value="F:rRNA binding"/>
    <property type="evidence" value="ECO:0007669"/>
    <property type="project" value="UniProtKB-KW"/>
</dbReference>
<dbReference type="STRING" id="865938.Weevi_1070"/>
<keyword evidence="11" id="KW-0819">tRNA processing</keyword>
<keyword evidence="8 11" id="KW-0460">Magnesium</keyword>
<dbReference type="SMART" id="SM00535">
    <property type="entry name" value="RIBOc"/>
    <property type="match status" value="1"/>
</dbReference>
<dbReference type="GO" id="GO:0008033">
    <property type="term" value="P:tRNA processing"/>
    <property type="evidence" value="ECO:0007669"/>
    <property type="project" value="UniProtKB-KW"/>
</dbReference>
<evidence type="ECO:0000256" key="3">
    <source>
        <dbReference type="ARBA" id="ARBA00022664"/>
    </source>
</evidence>
<sequence>MFFLKKLFGWLDKPNSKSENPDLVQFVTQLVGVKPKDIRVYEEAFTHRSAQRKDDKGQNVNFERLEFLGDALLGASAAVHLYNSAPDRQEGYLTKMRSKIVSRRQLNEVSRKLHLTEFLIPANNLANLGEDVNGDLLEAFVGAIYVDQGLLITEKFITRYVIAPYITDLEKLEQRIASHKSLILEWSQKTKNSLRFNTFEEQNAEDIQVFVSVVRLNEKVISKGRGTSKKKAEENAAKRAYYSLQKKIVNHDRYPS</sequence>
<comment type="cofactor">
    <cofactor evidence="11">
        <name>Mg(2+)</name>
        <dbReference type="ChEBI" id="CHEBI:18420"/>
    </cofactor>
</comment>
<feature type="active site" evidence="11">
    <location>
        <position position="138"/>
    </location>
</feature>
<dbReference type="GO" id="GO:0004525">
    <property type="term" value="F:ribonuclease III activity"/>
    <property type="evidence" value="ECO:0007669"/>
    <property type="project" value="UniProtKB-UniRule"/>
</dbReference>
<dbReference type="SUPFAM" id="SSF54768">
    <property type="entry name" value="dsRNA-binding domain-like"/>
    <property type="match status" value="1"/>
</dbReference>
<evidence type="ECO:0000256" key="8">
    <source>
        <dbReference type="ARBA" id="ARBA00022842"/>
    </source>
</evidence>
<evidence type="ECO:0000256" key="5">
    <source>
        <dbReference type="ARBA" id="ARBA00022723"/>
    </source>
</evidence>
<evidence type="ECO:0000256" key="1">
    <source>
        <dbReference type="ARBA" id="ARBA00000109"/>
    </source>
</evidence>
<organism evidence="14 15">
    <name type="scientific">Weeksella virosa (strain ATCC 43766 / DSM 16922 / JCM 21250 / CCUG 30538 / CDC 9751 / IAM 14551 / NBRC 16016 / NCTC 11634 / CL345/78)</name>
    <dbReference type="NCBI Taxonomy" id="865938"/>
    <lineage>
        <taxon>Bacteria</taxon>
        <taxon>Pseudomonadati</taxon>
        <taxon>Bacteroidota</taxon>
        <taxon>Flavobacteriia</taxon>
        <taxon>Flavobacteriales</taxon>
        <taxon>Weeksellaceae</taxon>
        <taxon>Weeksella</taxon>
    </lineage>
</organism>
<dbReference type="InterPro" id="IPR011907">
    <property type="entry name" value="RNase_III"/>
</dbReference>
<dbReference type="Pfam" id="PF14622">
    <property type="entry name" value="Ribonucleas_3_3"/>
    <property type="match status" value="1"/>
</dbReference>
<reference evidence="14 15" key="1">
    <citation type="journal article" date="2011" name="Stand. Genomic Sci.">
        <title>Complete genome sequence of Weeksella virosa type strain (9751).</title>
        <authorList>
            <person name="Lang E."/>
            <person name="Teshima H."/>
            <person name="Lucas S."/>
            <person name="Lapidus A."/>
            <person name="Hammon N."/>
            <person name="Deshpande S."/>
            <person name="Nolan M."/>
            <person name="Cheng J.F."/>
            <person name="Pitluck S."/>
            <person name="Liolios K."/>
            <person name="Pagani I."/>
            <person name="Mikhailova N."/>
            <person name="Ivanova N."/>
            <person name="Mavromatis K."/>
            <person name="Pati A."/>
            <person name="Tapia R."/>
            <person name="Han C."/>
            <person name="Goodwin L."/>
            <person name="Chen A."/>
            <person name="Palaniappan K."/>
            <person name="Land M."/>
            <person name="Hauser L."/>
            <person name="Chang Y.J."/>
            <person name="Jeffries C.D."/>
            <person name="Brambilla E.M."/>
            <person name="Kopitz M."/>
            <person name="Rohde M."/>
            <person name="Goker M."/>
            <person name="Tindall B.J."/>
            <person name="Detter J.C."/>
            <person name="Woyke T."/>
            <person name="Bristow J."/>
            <person name="Eisen J.A."/>
            <person name="Markowitz V."/>
            <person name="Hugenholtz P."/>
            <person name="Klenk H.P."/>
            <person name="Kyrpides N.C."/>
        </authorList>
    </citation>
    <scope>NUCLEOTIDE SEQUENCE [LARGE SCALE GENOMIC DNA]</scope>
    <source>
        <strain evidence="15">ATCC 43766 / DSM 16922 / JCM 21250 / NBRC 16016 / NCTC 11634 / CL345/78</strain>
    </source>
</reference>
<keyword evidence="15" id="KW-1185">Reference proteome</keyword>
<evidence type="ECO:0000256" key="2">
    <source>
        <dbReference type="ARBA" id="ARBA00010183"/>
    </source>
</evidence>
<keyword evidence="11" id="KW-0699">rRNA-binding</keyword>
<feature type="binding site" evidence="11">
    <location>
        <position position="138"/>
    </location>
    <ligand>
        <name>Mg(2+)</name>
        <dbReference type="ChEBI" id="CHEBI:18420"/>
    </ligand>
</feature>
<proteinExistence type="inferred from homology"/>
<comment type="subunit">
    <text evidence="11">Homodimer.</text>
</comment>
<keyword evidence="9 11" id="KW-0694">RNA-binding</keyword>
<evidence type="ECO:0000313" key="14">
    <source>
        <dbReference type="EMBL" id="ADX67779.1"/>
    </source>
</evidence>
<evidence type="ECO:0000259" key="13">
    <source>
        <dbReference type="PROSITE" id="PS50142"/>
    </source>
</evidence>
<dbReference type="HOGENOM" id="CLU_000907_1_0_10"/>
<dbReference type="HAMAP" id="MF_00104">
    <property type="entry name" value="RNase_III"/>
    <property type="match status" value="1"/>
</dbReference>
<evidence type="ECO:0000256" key="4">
    <source>
        <dbReference type="ARBA" id="ARBA00022722"/>
    </source>
</evidence>
<dbReference type="InterPro" id="IPR000999">
    <property type="entry name" value="RNase_III_dom"/>
</dbReference>
<dbReference type="PROSITE" id="PS00517">
    <property type="entry name" value="RNASE_3_1"/>
    <property type="match status" value="1"/>
</dbReference>
<dbReference type="Pfam" id="PF00035">
    <property type="entry name" value="dsrm"/>
    <property type="match status" value="1"/>
</dbReference>
<evidence type="ECO:0000259" key="12">
    <source>
        <dbReference type="PROSITE" id="PS50137"/>
    </source>
</evidence>
<keyword evidence="3 11" id="KW-0507">mRNA processing</keyword>
<dbReference type="NCBIfam" id="TIGR02191">
    <property type="entry name" value="RNaseIII"/>
    <property type="match status" value="1"/>
</dbReference>
<keyword evidence="11" id="KW-0963">Cytoplasm</keyword>
<evidence type="ECO:0000256" key="6">
    <source>
        <dbReference type="ARBA" id="ARBA00022759"/>
    </source>
</evidence>
<comment type="subcellular location">
    <subcellularLocation>
        <location evidence="11">Cytoplasm</location>
    </subcellularLocation>
</comment>
<dbReference type="PANTHER" id="PTHR14950">
    <property type="entry name" value="DICER-RELATED"/>
    <property type="match status" value="1"/>
</dbReference>
<dbReference type="OrthoDB" id="9805026at2"/>
<dbReference type="InterPro" id="IPR014720">
    <property type="entry name" value="dsRBD_dom"/>
</dbReference>
<dbReference type="GO" id="GO:0046872">
    <property type="term" value="F:metal ion binding"/>
    <property type="evidence" value="ECO:0007669"/>
    <property type="project" value="UniProtKB-KW"/>
</dbReference>
<dbReference type="CDD" id="cd10845">
    <property type="entry name" value="DSRM_RNAse_III_family"/>
    <property type="match status" value="1"/>
</dbReference>
<feature type="active site" evidence="11">
    <location>
        <position position="70"/>
    </location>
</feature>
<dbReference type="AlphaFoldDB" id="F0P289"/>
<dbReference type="eggNOG" id="COG0571">
    <property type="taxonomic scope" value="Bacteria"/>
</dbReference>
<name>F0P289_WEEVC</name>
<comment type="function">
    <text evidence="10 11">Digests double-stranded RNA. Involved in the processing of primary rRNA transcript to yield the immediate precursors to the large and small rRNAs (23S and 16S). Processes some mRNAs, and tRNAs when they are encoded in the rRNA operon. Processes pre-crRNA and tracrRNA of type II CRISPR loci if present in the organism.</text>
</comment>
<dbReference type="SUPFAM" id="SSF69065">
    <property type="entry name" value="RNase III domain-like"/>
    <property type="match status" value="1"/>
</dbReference>
<dbReference type="CDD" id="cd00593">
    <property type="entry name" value="RIBOc"/>
    <property type="match status" value="1"/>
</dbReference>
<dbReference type="Gene3D" id="1.10.1520.10">
    <property type="entry name" value="Ribonuclease III domain"/>
    <property type="match status" value="1"/>
</dbReference>
<protein>
    <recommendedName>
        <fullName evidence="11">Ribonuclease 3</fullName>
        <ecNumber evidence="11">3.1.26.3</ecNumber>
    </recommendedName>
    <alternativeName>
        <fullName evidence="11">Ribonuclease III</fullName>
        <shortName evidence="11">RNase III</shortName>
    </alternativeName>
</protein>
<dbReference type="GO" id="GO:0006397">
    <property type="term" value="P:mRNA processing"/>
    <property type="evidence" value="ECO:0007669"/>
    <property type="project" value="UniProtKB-UniRule"/>
</dbReference>
<dbReference type="EMBL" id="CP002455">
    <property type="protein sequence ID" value="ADX67779.1"/>
    <property type="molecule type" value="Genomic_DNA"/>
</dbReference>
<keyword evidence="7 11" id="KW-0378">Hydrolase</keyword>
<evidence type="ECO:0000256" key="9">
    <source>
        <dbReference type="ARBA" id="ARBA00022884"/>
    </source>
</evidence>
<dbReference type="PANTHER" id="PTHR14950:SF37">
    <property type="entry name" value="ENDORIBONUCLEASE DICER"/>
    <property type="match status" value="1"/>
</dbReference>
<feature type="domain" description="RNase III" evidence="13">
    <location>
        <begin position="24"/>
        <end position="149"/>
    </location>
</feature>
<evidence type="ECO:0000313" key="15">
    <source>
        <dbReference type="Proteomes" id="UP000008641"/>
    </source>
</evidence>
<dbReference type="KEGG" id="wvi:Weevi_1070"/>
<feature type="binding site" evidence="11">
    <location>
        <position position="66"/>
    </location>
    <ligand>
        <name>Mg(2+)</name>
        <dbReference type="ChEBI" id="CHEBI:18420"/>
    </ligand>
</feature>
<dbReference type="PROSITE" id="PS50137">
    <property type="entry name" value="DS_RBD"/>
    <property type="match status" value="1"/>
</dbReference>
<dbReference type="RefSeq" id="WP_013598169.1">
    <property type="nucleotide sequence ID" value="NC_015144.1"/>
</dbReference>
<comment type="catalytic activity">
    <reaction evidence="1 11">
        <text>Endonucleolytic cleavage to 5'-phosphomonoester.</text>
        <dbReference type="EC" id="3.1.26.3"/>
    </reaction>
</comment>
<gene>
    <name evidence="11" type="primary">rnc</name>
    <name evidence="14" type="ordered locus">Weevi_1070</name>
</gene>
<evidence type="ECO:0000256" key="7">
    <source>
        <dbReference type="ARBA" id="ARBA00022801"/>
    </source>
</evidence>
<reference evidence="15" key="2">
    <citation type="journal article" date="2011" name="Stand. Genomic Sci.">
        <title>Complete genome sequence of Weeksella virosa type strain (9751T).</title>
        <authorList>
            <person name="Lang E."/>
            <person name="Teshima H."/>
            <person name="Lucas S."/>
            <person name="Lapidus A."/>
            <person name="Hammon N."/>
            <person name="Deshpande S."/>
            <person name="Nolan M."/>
            <person name="Cheng J."/>
            <person name="Pitluck S."/>
            <person name="Liolios K."/>
            <person name="Pagani I."/>
            <person name="Mikhailova N."/>
            <person name="Ivanova N."/>
            <person name="Mavromatis K."/>
            <person name="Pati A."/>
            <person name="Tapia R."/>
            <person name="Han C."/>
            <person name="Goodwin L."/>
            <person name="Chen A."/>
            <person name="Palaniappan K."/>
            <person name="Land M."/>
            <person name="Hauser L."/>
            <person name="Chang Y."/>
            <person name="Jeffries C."/>
            <person name="Brambilla E."/>
            <person name="Kopitz M."/>
            <person name="Rohde M."/>
            <person name="Goker M."/>
            <person name="Tindall B."/>
            <person name="Detter J."/>
            <person name="Woyke T."/>
            <person name="Bristow J."/>
            <person name="Eisen J."/>
            <person name="Markowitz V."/>
            <person name="Hugenholtz P."/>
            <person name="Klenk H."/>
            <person name="Kyrpides N."/>
        </authorList>
    </citation>
    <scope>NUCLEOTIDE SEQUENCE [LARGE SCALE GENOMIC DNA]</scope>
    <source>
        <strain evidence="15">ATCC 43766 / DSM 16922 / JCM 21250 / NBRC 16016 / NCTC 11634 / CL345/78</strain>
    </source>
</reference>
<comment type="similarity">
    <text evidence="2">Belongs to the ribonuclease III family.</text>
</comment>